<sequence length="263" mass="30818">MIYAMSDIHGHYEAMKKRMEQMRPLLQKGNSRLILLGDYIDRGDKSYQCLKLAYDLEQEFGSDKVIVLKGNHEVWFEEFLFKNEDVWLDEDGDFFTTGSFLTKEQLKKMELKPDRETRIVYVKTCIKSNHKNLLSWMRMLRLYYETETQIFVHAGVDETIPAEEVEWCTLGTPDYVMTGKFPPSIGHFYKDIIAGHVAASLVAGNKRFQGIYFDGESHFYIDGSVTYRKRLLYLAYDEEAKKYYEYGLDGTYKAIKKESSQQI</sequence>
<dbReference type="InterPro" id="IPR029052">
    <property type="entry name" value="Metallo-depent_PP-like"/>
</dbReference>
<dbReference type="STRING" id="39490.ERS852448_00880"/>
<dbReference type="Pfam" id="PF00149">
    <property type="entry name" value="Metallophos"/>
    <property type="match status" value="1"/>
</dbReference>
<dbReference type="EMBL" id="CYYA01000004">
    <property type="protein sequence ID" value="CUM87468.1"/>
    <property type="molecule type" value="Genomic_DNA"/>
</dbReference>
<dbReference type="PRINTS" id="PR00114">
    <property type="entry name" value="STPHPHTASE"/>
</dbReference>
<dbReference type="Proteomes" id="UP000095492">
    <property type="component" value="Unassembled WGS sequence"/>
</dbReference>
<dbReference type="InterPro" id="IPR050126">
    <property type="entry name" value="Ap4A_hydrolase"/>
</dbReference>
<name>A0A173SDX9_EUBRA</name>
<dbReference type="GO" id="GO:0005737">
    <property type="term" value="C:cytoplasm"/>
    <property type="evidence" value="ECO:0007669"/>
    <property type="project" value="TreeGrafter"/>
</dbReference>
<dbReference type="InterPro" id="IPR006186">
    <property type="entry name" value="Ser/Thr-sp_prot-phosphatase"/>
</dbReference>
<protein>
    <submittedName>
        <fullName evidence="2">Serine/threonine-protein phosphatase 1</fullName>
        <ecNumber evidence="2">3.1.3.16</ecNumber>
    </submittedName>
</protein>
<dbReference type="InterPro" id="IPR004843">
    <property type="entry name" value="Calcineurin-like_PHP"/>
</dbReference>
<dbReference type="GO" id="GO:0110154">
    <property type="term" value="P:RNA decapping"/>
    <property type="evidence" value="ECO:0007669"/>
    <property type="project" value="TreeGrafter"/>
</dbReference>
<proteinExistence type="predicted"/>
<reference evidence="2 3" key="1">
    <citation type="submission" date="2015-09" db="EMBL/GenBank/DDBJ databases">
        <authorList>
            <consortium name="Pathogen Informatics"/>
        </authorList>
    </citation>
    <scope>NUCLEOTIDE SEQUENCE [LARGE SCALE GENOMIC DNA]</scope>
    <source>
        <strain evidence="2 3">2789STDY5608891</strain>
    </source>
</reference>
<dbReference type="GO" id="GO:0004722">
    <property type="term" value="F:protein serine/threonine phosphatase activity"/>
    <property type="evidence" value="ECO:0007669"/>
    <property type="project" value="UniProtKB-EC"/>
</dbReference>
<keyword evidence="2" id="KW-0378">Hydrolase</keyword>
<dbReference type="AlphaFoldDB" id="A0A173SDX9"/>
<dbReference type="PANTHER" id="PTHR42850:SF4">
    <property type="entry name" value="ZINC-DEPENDENT ENDOPOLYPHOSPHATASE"/>
    <property type="match status" value="1"/>
</dbReference>
<organism evidence="2 3">
    <name type="scientific">Eubacterium ramulus</name>
    <dbReference type="NCBI Taxonomy" id="39490"/>
    <lineage>
        <taxon>Bacteria</taxon>
        <taxon>Bacillati</taxon>
        <taxon>Bacillota</taxon>
        <taxon>Clostridia</taxon>
        <taxon>Eubacteriales</taxon>
        <taxon>Eubacteriaceae</taxon>
        <taxon>Eubacterium</taxon>
    </lineage>
</organism>
<dbReference type="PANTHER" id="PTHR42850">
    <property type="entry name" value="METALLOPHOSPHOESTERASE"/>
    <property type="match status" value="1"/>
</dbReference>
<accession>A0A173SDX9</accession>
<evidence type="ECO:0000259" key="1">
    <source>
        <dbReference type="Pfam" id="PF00149"/>
    </source>
</evidence>
<feature type="domain" description="Calcineurin-like phosphoesterase" evidence="1">
    <location>
        <begin position="2"/>
        <end position="95"/>
    </location>
</feature>
<gene>
    <name evidence="2" type="primary">pphA</name>
    <name evidence="2" type="ORF">ERS852448_00880</name>
</gene>
<evidence type="ECO:0000313" key="2">
    <source>
        <dbReference type="EMBL" id="CUM87468.1"/>
    </source>
</evidence>
<dbReference type="SUPFAM" id="SSF56300">
    <property type="entry name" value="Metallo-dependent phosphatases"/>
    <property type="match status" value="1"/>
</dbReference>
<dbReference type="GO" id="GO:0008803">
    <property type="term" value="F:bis(5'-nucleosyl)-tetraphosphatase (symmetrical) activity"/>
    <property type="evidence" value="ECO:0007669"/>
    <property type="project" value="TreeGrafter"/>
</dbReference>
<evidence type="ECO:0000313" key="3">
    <source>
        <dbReference type="Proteomes" id="UP000095492"/>
    </source>
</evidence>
<dbReference type="EC" id="3.1.3.16" evidence="2"/>
<dbReference type="Gene3D" id="3.60.21.10">
    <property type="match status" value="1"/>
</dbReference>